<feature type="compositionally biased region" description="Polar residues" evidence="1">
    <location>
        <begin position="89"/>
        <end position="107"/>
    </location>
</feature>
<sequence>MEVKAKNSSSIVGKEKKTPSSNSHIINGTKKTTKPLPQKTSSSTNPNYVKLKIRSQSESESPSSFKNPKSDVVSNKDNVNRRRSFDRPQPSSSNLSKQNQPSLTSRLQKALVSPGPHERKLSVRSSIVPVRNPIPTKNISNKIGSNKNLNDGKIKQVYVAKSTKKNTPNSVSTPTNIKKENNDHASPKMVSNIENEEVKEVTNEEVEVIKVANEENKVDHVSELSPKVLNCGSDCELDYVESRHEYDQGLEESDKPHIQDDDKRVISTMKEETKIEDDQEKEENKNHMDINNKNNTSHKEEDPDAEEVMVNEKEDGGDILINDHIHTSENNNEEEKEGETSEIVVEKIKVEETPQNQHGKKEPQLSNDVIEETTNKLLEQERKNKVRAMAGAFQTVIDYQTVSK</sequence>
<feature type="domain" description="Calmodulin-binding" evidence="2">
    <location>
        <begin position="330"/>
        <end position="397"/>
    </location>
</feature>
<dbReference type="GO" id="GO:0005516">
    <property type="term" value="F:calmodulin binding"/>
    <property type="evidence" value="ECO:0007669"/>
    <property type="project" value="InterPro"/>
</dbReference>
<evidence type="ECO:0000259" key="2">
    <source>
        <dbReference type="Pfam" id="PF07839"/>
    </source>
</evidence>
<keyword evidence="4" id="KW-1185">Reference proteome</keyword>
<feature type="compositionally biased region" description="Polar residues" evidence="1">
    <location>
        <begin position="165"/>
        <end position="176"/>
    </location>
</feature>
<gene>
    <name evidence="3" type="ORF">TanjilG_15722</name>
</gene>
<dbReference type="OrthoDB" id="1939646at2759"/>
<name>A0A1J7HNG2_LUPAN</name>
<feature type="compositionally biased region" description="Low complexity" evidence="1">
    <location>
        <begin position="34"/>
        <end position="44"/>
    </location>
</feature>
<protein>
    <recommendedName>
        <fullName evidence="2">Calmodulin-binding domain-containing protein</fullName>
    </recommendedName>
</protein>
<feature type="compositionally biased region" description="Low complexity" evidence="1">
    <location>
        <begin position="137"/>
        <end position="149"/>
    </location>
</feature>
<feature type="compositionally biased region" description="Low complexity" evidence="1">
    <location>
        <begin position="56"/>
        <end position="67"/>
    </location>
</feature>
<feature type="region of interest" description="Disordered" evidence="1">
    <location>
        <begin position="1"/>
        <end position="199"/>
    </location>
</feature>
<dbReference type="PANTHER" id="PTHR33349:SF20">
    <property type="entry name" value="CHROMO DOMAIN CEC-LIKE PROTEIN"/>
    <property type="match status" value="1"/>
</dbReference>
<dbReference type="InterPro" id="IPR012417">
    <property type="entry name" value="CaM-bd_dom_pln"/>
</dbReference>
<evidence type="ECO:0000256" key="1">
    <source>
        <dbReference type="SAM" id="MobiDB-lite"/>
    </source>
</evidence>
<feature type="region of interest" description="Disordered" evidence="1">
    <location>
        <begin position="268"/>
        <end position="342"/>
    </location>
</feature>
<feature type="compositionally biased region" description="Basic and acidic residues" evidence="1">
    <location>
        <begin position="177"/>
        <end position="186"/>
    </location>
</feature>
<accession>A0A1J7HNG2</accession>
<dbReference type="STRING" id="3871.A0A1J7HNG2"/>
<evidence type="ECO:0000313" key="4">
    <source>
        <dbReference type="Proteomes" id="UP000188354"/>
    </source>
</evidence>
<dbReference type="EMBL" id="CM007363">
    <property type="protein sequence ID" value="OIW14368.1"/>
    <property type="molecule type" value="Genomic_DNA"/>
</dbReference>
<proteinExistence type="predicted"/>
<evidence type="ECO:0000313" key="3">
    <source>
        <dbReference type="EMBL" id="OIW14368.1"/>
    </source>
</evidence>
<dbReference type="AlphaFoldDB" id="A0A1J7HNG2"/>
<reference evidence="3 4" key="1">
    <citation type="journal article" date="2017" name="Plant Biotechnol. J.">
        <title>A comprehensive draft genome sequence for lupin (Lupinus angustifolius), an emerging health food: insights into plant-microbe interactions and legume evolution.</title>
        <authorList>
            <person name="Hane J.K."/>
            <person name="Ming Y."/>
            <person name="Kamphuis L.G."/>
            <person name="Nelson M.N."/>
            <person name="Garg G."/>
            <person name="Atkins C.A."/>
            <person name="Bayer P.E."/>
            <person name="Bravo A."/>
            <person name="Bringans S."/>
            <person name="Cannon S."/>
            <person name="Edwards D."/>
            <person name="Foley R."/>
            <person name="Gao L.L."/>
            <person name="Harrison M.J."/>
            <person name="Huang W."/>
            <person name="Hurgobin B."/>
            <person name="Li S."/>
            <person name="Liu C.W."/>
            <person name="McGrath A."/>
            <person name="Morahan G."/>
            <person name="Murray J."/>
            <person name="Weller J."/>
            <person name="Jian J."/>
            <person name="Singh K.B."/>
        </authorList>
    </citation>
    <scope>NUCLEOTIDE SEQUENCE [LARGE SCALE GENOMIC DNA]</scope>
    <source>
        <strain evidence="4">cv. Tanjil</strain>
        <tissue evidence="3">Whole plant</tissue>
    </source>
</reference>
<feature type="compositionally biased region" description="Polar residues" evidence="1">
    <location>
        <begin position="1"/>
        <end position="11"/>
    </location>
</feature>
<organism evidence="3 4">
    <name type="scientific">Lupinus angustifolius</name>
    <name type="common">Narrow-leaved blue lupine</name>
    <dbReference type="NCBI Taxonomy" id="3871"/>
    <lineage>
        <taxon>Eukaryota</taxon>
        <taxon>Viridiplantae</taxon>
        <taxon>Streptophyta</taxon>
        <taxon>Embryophyta</taxon>
        <taxon>Tracheophyta</taxon>
        <taxon>Spermatophyta</taxon>
        <taxon>Magnoliopsida</taxon>
        <taxon>eudicotyledons</taxon>
        <taxon>Gunneridae</taxon>
        <taxon>Pentapetalae</taxon>
        <taxon>rosids</taxon>
        <taxon>fabids</taxon>
        <taxon>Fabales</taxon>
        <taxon>Fabaceae</taxon>
        <taxon>Papilionoideae</taxon>
        <taxon>50 kb inversion clade</taxon>
        <taxon>genistoids sensu lato</taxon>
        <taxon>core genistoids</taxon>
        <taxon>Genisteae</taxon>
        <taxon>Lupinus</taxon>
    </lineage>
</organism>
<feature type="compositionally biased region" description="Basic and acidic residues" evidence="1">
    <location>
        <begin position="310"/>
        <end position="327"/>
    </location>
</feature>
<dbReference type="KEGG" id="lang:109344449"/>
<dbReference type="Gramene" id="OIW14368">
    <property type="protein sequence ID" value="OIW14368"/>
    <property type="gene ID" value="TanjilG_15722"/>
</dbReference>
<dbReference type="Pfam" id="PF07839">
    <property type="entry name" value="CaM_binding"/>
    <property type="match status" value="1"/>
</dbReference>
<dbReference type="Proteomes" id="UP000188354">
    <property type="component" value="Chromosome LG03"/>
</dbReference>
<dbReference type="PANTHER" id="PTHR33349">
    <property type="entry name" value="EMB|CAB62594.1"/>
    <property type="match status" value="1"/>
</dbReference>